<proteinExistence type="predicted"/>
<dbReference type="NCBIfam" id="TIGR03517">
    <property type="entry name" value="GldM_gliding"/>
    <property type="match status" value="1"/>
</dbReference>
<feature type="transmembrane region" description="Helical" evidence="1">
    <location>
        <begin position="12"/>
        <end position="33"/>
    </location>
</feature>
<protein>
    <submittedName>
        <fullName evidence="6">Gliding motility protein GldM</fullName>
    </submittedName>
</protein>
<evidence type="ECO:0000313" key="7">
    <source>
        <dbReference type="Proteomes" id="UP001610063"/>
    </source>
</evidence>
<dbReference type="InterPro" id="IPR048405">
    <property type="entry name" value="GldM_Ig-like-1"/>
</dbReference>
<gene>
    <name evidence="6" type="primary">gldM</name>
    <name evidence="6" type="ORF">ACHKAR_07205</name>
</gene>
<dbReference type="InterPro" id="IPR019859">
    <property type="entry name" value="Motility-assoc_prot_GldM"/>
</dbReference>
<keyword evidence="1" id="KW-0812">Transmembrane</keyword>
<keyword evidence="1" id="KW-1133">Transmembrane helix</keyword>
<dbReference type="RefSeq" id="WP_395416776.1">
    <property type="nucleotide sequence ID" value="NZ_JBIPKE010000014.1"/>
</dbReference>
<feature type="domain" description="Gliding motility-associated protein GldM first immunoglobulin-like" evidence="4">
    <location>
        <begin position="244"/>
        <end position="348"/>
    </location>
</feature>
<reference evidence="6 7" key="1">
    <citation type="journal article" date="2013" name="Int. J. Syst. Evol. Microbiol.">
        <title>Marinoscillum luteum sp. nov., isolated from marine sediment.</title>
        <authorList>
            <person name="Cha I.T."/>
            <person name="Park S.J."/>
            <person name="Kim S.J."/>
            <person name="Kim J.G."/>
            <person name="Jung M.Y."/>
            <person name="Shin K.S."/>
            <person name="Kwon K.K."/>
            <person name="Yang S.H."/>
            <person name="Seo Y.S."/>
            <person name="Rhee S.K."/>
        </authorList>
    </citation>
    <scope>NUCLEOTIDE SEQUENCE [LARGE SCALE GENOMIC DNA]</scope>
    <source>
        <strain evidence="6 7">KCTC 23939</strain>
    </source>
</reference>
<sequence length="549" mass="59841">MSGGKETPRQKLIGMMYLVLTALLALNVSITIIDKFVFLDDSLVKANRESEERNGQIVESIIKTVDDSGNREDDVKVAELAQEIRTETSKMLKELTELKIALVEESGGYEEGKSPEYPGDAKHLIGKTDYSTVGHYMMPLEDGGQGHGIELKERLNKFPEILKEKLSAIGASEADLAAYKKIAVDADEDPVYKEDPNQKGKAFADLAFSDSPTPAGIATISEFQSRILSYETRALDFLSDKVGAGDLKFDVIVPMVKPESRYVAAGTKYTAKMFIAASSSGVTPTMTYDGNEIEVDASGQGLVEFTANSSTFDAEGLAKKTYEAAITVTLPGGRDTTFTDVVEYFVVKPTIQIQSTSVNALYLRCGNNLDVQVPQLGVAYNPAFSATNAKTYQGSAKGQVTIVPTSTEQVVLKVSSNGNLIGSREFGVRRIPAPTITVYTDQGEVNMKTGISAKTPRLYIKAVPDESFQQFLPEDAKFRVAEAQITLVSGGIGRTTITVGETANLTAIVSQARKGDQLSIEIRKVQRQNFRKEVEDFNNYNRFINISLN</sequence>
<evidence type="ECO:0000256" key="1">
    <source>
        <dbReference type="SAM" id="Phobius"/>
    </source>
</evidence>
<evidence type="ECO:0000259" key="5">
    <source>
        <dbReference type="Pfam" id="PF21602"/>
    </source>
</evidence>
<dbReference type="InterPro" id="IPR048406">
    <property type="entry name" value="GldM_Ig-like-2"/>
</dbReference>
<evidence type="ECO:0000259" key="2">
    <source>
        <dbReference type="Pfam" id="PF12080"/>
    </source>
</evidence>
<dbReference type="InterPro" id="IPR022720">
    <property type="entry name" value="Motility-assoc_prot_GldM_N"/>
</dbReference>
<organism evidence="6 7">
    <name type="scientific">Marinoscillum luteum</name>
    <dbReference type="NCBI Taxonomy" id="861051"/>
    <lineage>
        <taxon>Bacteria</taxon>
        <taxon>Pseudomonadati</taxon>
        <taxon>Bacteroidota</taxon>
        <taxon>Cytophagia</taxon>
        <taxon>Cytophagales</taxon>
        <taxon>Reichenbachiellaceae</taxon>
        <taxon>Marinoscillum</taxon>
    </lineage>
</organism>
<evidence type="ECO:0000259" key="4">
    <source>
        <dbReference type="Pfam" id="PF21601"/>
    </source>
</evidence>
<feature type="domain" description="Gliding motility-associated protein GldM N-terminal" evidence="3">
    <location>
        <begin position="32"/>
        <end position="238"/>
    </location>
</feature>
<comment type="caution">
    <text evidence="6">The sequence shown here is derived from an EMBL/GenBank/DDBJ whole genome shotgun (WGS) entry which is preliminary data.</text>
</comment>
<dbReference type="Pfam" id="PF21602">
    <property type="entry name" value="GldM_3rd"/>
    <property type="match status" value="1"/>
</dbReference>
<keyword evidence="7" id="KW-1185">Reference proteome</keyword>
<evidence type="ECO:0000259" key="3">
    <source>
        <dbReference type="Pfam" id="PF12081"/>
    </source>
</evidence>
<dbReference type="InterPro" id="IPR022719">
    <property type="entry name" value="Motility-assoc_prot_GldM_C"/>
</dbReference>
<name>A0ABW7N6W7_9BACT</name>
<dbReference type="Pfam" id="PF12081">
    <property type="entry name" value="GldM_1st"/>
    <property type="match status" value="1"/>
</dbReference>
<keyword evidence="1" id="KW-0472">Membrane</keyword>
<dbReference type="Pfam" id="PF21601">
    <property type="entry name" value="GldM_2nd"/>
    <property type="match status" value="1"/>
</dbReference>
<feature type="domain" description="Gliding motility-associated protein GldM C-terminal" evidence="2">
    <location>
        <begin position="432"/>
        <end position="546"/>
    </location>
</feature>
<accession>A0ABW7N6W7</accession>
<dbReference type="Pfam" id="PF12080">
    <property type="entry name" value="GldM_4th"/>
    <property type="match status" value="1"/>
</dbReference>
<dbReference type="Proteomes" id="UP001610063">
    <property type="component" value="Unassembled WGS sequence"/>
</dbReference>
<dbReference type="EMBL" id="JBIPKE010000014">
    <property type="protein sequence ID" value="MFH6983219.1"/>
    <property type="molecule type" value="Genomic_DNA"/>
</dbReference>
<evidence type="ECO:0000313" key="6">
    <source>
        <dbReference type="EMBL" id="MFH6983219.1"/>
    </source>
</evidence>
<feature type="domain" description="Gliding motility-associated protein GldM second immunoglobulin-like" evidence="5">
    <location>
        <begin position="350"/>
        <end position="429"/>
    </location>
</feature>